<feature type="domain" description="Phosphate acetyl/butaryl transferase" evidence="4">
    <location>
        <begin position="9"/>
        <end position="78"/>
    </location>
</feature>
<comment type="caution">
    <text evidence="5">The sequence shown here is derived from an EMBL/GenBank/DDBJ whole genome shotgun (WGS) entry which is preliminary data.</text>
</comment>
<feature type="non-terminal residue" evidence="5">
    <location>
        <position position="271"/>
    </location>
</feature>
<name>A0A7V5UEB0_CALAY</name>
<dbReference type="Pfam" id="PF01515">
    <property type="entry name" value="PTA_PTB"/>
    <property type="match status" value="2"/>
</dbReference>
<gene>
    <name evidence="5" type="ORF">ENJ89_02460</name>
</gene>
<reference evidence="5" key="1">
    <citation type="journal article" date="2020" name="mSystems">
        <title>Genome- and Community-Level Interaction Insights into Carbon Utilization and Element Cycling Functions of Hydrothermarchaeota in Hydrothermal Sediment.</title>
        <authorList>
            <person name="Zhou Z."/>
            <person name="Liu Y."/>
            <person name="Xu W."/>
            <person name="Pan J."/>
            <person name="Luo Z.H."/>
            <person name="Li M."/>
        </authorList>
    </citation>
    <scope>NUCLEOTIDE SEQUENCE [LARGE SCALE GENOMIC DNA]</scope>
    <source>
        <strain evidence="5">HyVt-527</strain>
    </source>
</reference>
<evidence type="ECO:0000313" key="5">
    <source>
        <dbReference type="EMBL" id="HHJ52034.1"/>
    </source>
</evidence>
<dbReference type="Gene3D" id="3.40.718.10">
    <property type="entry name" value="Isopropylmalate Dehydrogenase"/>
    <property type="match status" value="1"/>
</dbReference>
<evidence type="ECO:0000256" key="3">
    <source>
        <dbReference type="ARBA" id="ARBA00023315"/>
    </source>
</evidence>
<organism evidence="5">
    <name type="scientific">Caldithrix abyssi</name>
    <dbReference type="NCBI Taxonomy" id="187145"/>
    <lineage>
        <taxon>Bacteria</taxon>
        <taxon>Pseudomonadati</taxon>
        <taxon>Calditrichota</taxon>
        <taxon>Calditrichia</taxon>
        <taxon>Calditrichales</taxon>
        <taxon>Calditrichaceae</taxon>
        <taxon>Caldithrix</taxon>
    </lineage>
</organism>
<accession>A0A7V5UEB0</accession>
<dbReference type="SUPFAM" id="SSF53659">
    <property type="entry name" value="Isocitrate/Isopropylmalate dehydrogenase-like"/>
    <property type="match status" value="1"/>
</dbReference>
<sequence>MFQRFDELIRPLGQQEKKRIAVAMAEDPDVLQAIDQACAAGLTDAVLVGDRDKLERIADEYQLDLSQYEVVHQKDEQSCVAEAVRVTREGHAQVIMKGLCSTATFLKGILNKESGLRGDSLLSHLAVFQSPNYHKLLFMSDAAMNIAPDLNEKIAITKNAIAAVRAIGYQQPKVAMISAVEKVNPEAMPSTAHAALIAKMAERGQIKNALIDGPLALDNALSEHANKVKGLKTVVGGDADICIVPNIESGNVFYKLLTILGESRVAGVVVG</sequence>
<protein>
    <submittedName>
        <fullName evidence="5">Bifunctional enoyl-CoA hydratase/phosphate acetyltransferase</fullName>
    </submittedName>
</protein>
<dbReference type="GO" id="GO:0016746">
    <property type="term" value="F:acyltransferase activity"/>
    <property type="evidence" value="ECO:0007669"/>
    <property type="project" value="UniProtKB-KW"/>
</dbReference>
<dbReference type="Proteomes" id="UP000886124">
    <property type="component" value="Unassembled WGS sequence"/>
</dbReference>
<evidence type="ECO:0000259" key="4">
    <source>
        <dbReference type="Pfam" id="PF01515"/>
    </source>
</evidence>
<proteinExistence type="inferred from homology"/>
<dbReference type="EMBL" id="DROD01000177">
    <property type="protein sequence ID" value="HHJ52034.1"/>
    <property type="molecule type" value="Genomic_DNA"/>
</dbReference>
<dbReference type="InterPro" id="IPR002505">
    <property type="entry name" value="PTA_PTB"/>
</dbReference>
<evidence type="ECO:0000256" key="1">
    <source>
        <dbReference type="ARBA" id="ARBA00005656"/>
    </source>
</evidence>
<dbReference type="AlphaFoldDB" id="A0A7V5UEB0"/>
<keyword evidence="2" id="KW-0808">Transferase</keyword>
<dbReference type="PIRSF" id="PIRSF000428">
    <property type="entry name" value="P_Ac_trans"/>
    <property type="match status" value="1"/>
</dbReference>
<feature type="domain" description="Phosphate acetyl/butaryl transferase" evidence="4">
    <location>
        <begin position="83"/>
        <end position="268"/>
    </location>
</feature>
<evidence type="ECO:0000256" key="2">
    <source>
        <dbReference type="ARBA" id="ARBA00022679"/>
    </source>
</evidence>
<comment type="similarity">
    <text evidence="1">Belongs to the phosphate acetyltransferase and butyryltransferase family.</text>
</comment>
<dbReference type="InterPro" id="IPR012147">
    <property type="entry name" value="P_Ac_Bu_trans"/>
</dbReference>
<keyword evidence="3" id="KW-0012">Acyltransferase</keyword>
<dbReference type="PANTHER" id="PTHR43356:SF2">
    <property type="entry name" value="PHOSPHATE ACETYLTRANSFERASE"/>
    <property type="match status" value="1"/>
</dbReference>
<dbReference type="PANTHER" id="PTHR43356">
    <property type="entry name" value="PHOSPHATE ACETYLTRANSFERASE"/>
    <property type="match status" value="1"/>
</dbReference>
<dbReference type="NCBIfam" id="NF006045">
    <property type="entry name" value="PRK08190.1"/>
    <property type="match status" value="1"/>
</dbReference>
<dbReference type="InterPro" id="IPR050500">
    <property type="entry name" value="Phos_Acetyltrans/Butyryltrans"/>
</dbReference>